<feature type="coiled-coil region" evidence="1">
    <location>
        <begin position="154"/>
        <end position="181"/>
    </location>
</feature>
<keyword evidence="1" id="KW-0175">Coiled coil</keyword>
<feature type="compositionally biased region" description="Polar residues" evidence="2">
    <location>
        <begin position="460"/>
        <end position="469"/>
    </location>
</feature>
<name>A0A085MB87_9BILA</name>
<reference evidence="3 4" key="1">
    <citation type="journal article" date="2014" name="Nat. Genet.">
        <title>Genome and transcriptome of the porcine whipworm Trichuris suis.</title>
        <authorList>
            <person name="Jex A.R."/>
            <person name="Nejsum P."/>
            <person name="Schwarz E.M."/>
            <person name="Hu L."/>
            <person name="Young N.D."/>
            <person name="Hall R.S."/>
            <person name="Korhonen P.K."/>
            <person name="Liao S."/>
            <person name="Thamsborg S."/>
            <person name="Xia J."/>
            <person name="Xu P."/>
            <person name="Wang S."/>
            <person name="Scheerlinck J.P."/>
            <person name="Hofmann A."/>
            <person name="Sternberg P.W."/>
            <person name="Wang J."/>
            <person name="Gasser R.B."/>
        </authorList>
    </citation>
    <scope>NUCLEOTIDE SEQUENCE [LARGE SCALE GENOMIC DNA]</scope>
    <source>
        <strain evidence="3">DCEP-RM93M</strain>
    </source>
</reference>
<dbReference type="AlphaFoldDB" id="A0A085MB87"/>
<feature type="coiled-coil region" evidence="1">
    <location>
        <begin position="39"/>
        <end position="66"/>
    </location>
</feature>
<gene>
    <name evidence="3" type="ORF">M513_04630</name>
</gene>
<dbReference type="EMBL" id="KL363207">
    <property type="protein sequence ID" value="KFD54483.1"/>
    <property type="molecule type" value="Genomic_DNA"/>
</dbReference>
<feature type="coiled-coil region" evidence="1">
    <location>
        <begin position="205"/>
        <end position="232"/>
    </location>
</feature>
<evidence type="ECO:0000256" key="2">
    <source>
        <dbReference type="SAM" id="MobiDB-lite"/>
    </source>
</evidence>
<feature type="region of interest" description="Disordered" evidence="2">
    <location>
        <begin position="424"/>
        <end position="469"/>
    </location>
</feature>
<keyword evidence="4" id="KW-1185">Reference proteome</keyword>
<proteinExistence type="predicted"/>
<protein>
    <submittedName>
        <fullName evidence="3">Uncharacterized protein</fullName>
    </submittedName>
</protein>
<dbReference type="Proteomes" id="UP000030764">
    <property type="component" value="Unassembled WGS sequence"/>
</dbReference>
<sequence length="528" mass="58961">MAMADDYSPTDAKRDTEKEETTKTYLDLETSVRDILVSVEENQALIEGYEQRLRQCANELNRWNELQKQVNDSAKTSKDQLLAKKEFVLVFSLIKENILLFELEGSVSRQLDCLNGERKRRAENSRKTEGTTATEKLLLYWQSKYEASESMREYKEAFDMYQNMRKEVDKTEEVVANLRGSTASLDEILKEGSKLDKWKSACCKLSNVALKNKKLEQEIDILKADVRDDDGDSLYDPSSICTQEIPKLLGSLKNADASANMKNLHEKVHLSPVRSRAALRDGPEPVSGISSSHVIQRATTTPKEIAAERPIATVQLSTPYTPNGVTELNENVPYSPPLRKRTLAVSEESTRRFSTKAPSLPSETYNTLNNCQQNDSAKGSSEMLSMEPFTSFFSAGKVLTPESPYLKKAAAGFNRSNEVTRTAPLKTMTVSGSESPTDAFVPPRAPAPRKFNASAPTADRLNTPSMGDSQSPLNFVINLMQSPSSEGSSSPRCPQVKSVTFDKKFTEGDNLDNFARRFSHQARRQFAE</sequence>
<feature type="region of interest" description="Disordered" evidence="2">
    <location>
        <begin position="1"/>
        <end position="22"/>
    </location>
</feature>
<accession>A0A085MB87</accession>
<evidence type="ECO:0000313" key="3">
    <source>
        <dbReference type="EMBL" id="KFD54483.1"/>
    </source>
</evidence>
<evidence type="ECO:0000313" key="4">
    <source>
        <dbReference type="Proteomes" id="UP000030764"/>
    </source>
</evidence>
<organism evidence="3 4">
    <name type="scientific">Trichuris suis</name>
    <name type="common">pig whipworm</name>
    <dbReference type="NCBI Taxonomy" id="68888"/>
    <lineage>
        <taxon>Eukaryota</taxon>
        <taxon>Metazoa</taxon>
        <taxon>Ecdysozoa</taxon>
        <taxon>Nematoda</taxon>
        <taxon>Enoplea</taxon>
        <taxon>Dorylaimia</taxon>
        <taxon>Trichinellida</taxon>
        <taxon>Trichuridae</taxon>
        <taxon>Trichuris</taxon>
    </lineage>
</organism>
<evidence type="ECO:0000256" key="1">
    <source>
        <dbReference type="SAM" id="Coils"/>
    </source>
</evidence>
<feature type="compositionally biased region" description="Basic and acidic residues" evidence="2">
    <location>
        <begin position="11"/>
        <end position="22"/>
    </location>
</feature>